<dbReference type="InterPro" id="IPR049945">
    <property type="entry name" value="AAA_22"/>
</dbReference>
<reference evidence="2" key="1">
    <citation type="submission" date="2022-06" db="EMBL/GenBank/DDBJ databases">
        <title>Sphingomonas sp. nov. isolated from rhizosphere soil of tomato.</title>
        <authorList>
            <person name="Dong H."/>
            <person name="Gao R."/>
        </authorList>
    </citation>
    <scope>NUCLEOTIDE SEQUENCE</scope>
    <source>
        <strain evidence="2">MMSM24</strain>
    </source>
</reference>
<gene>
    <name evidence="2" type="ORF">NEE01_12780</name>
</gene>
<dbReference type="PANTHER" id="PTHR35894">
    <property type="entry name" value="GENERAL SECRETION PATHWAY PROTEIN A-RELATED"/>
    <property type="match status" value="1"/>
</dbReference>
<dbReference type="RefSeq" id="WP_265269197.1">
    <property type="nucleotide sequence ID" value="NZ_JANFAV010000008.1"/>
</dbReference>
<comment type="caution">
    <text evidence="2">The sequence shown here is derived from an EMBL/GenBank/DDBJ whole genome shotgun (WGS) entry which is preliminary data.</text>
</comment>
<keyword evidence="3" id="KW-1185">Reference proteome</keyword>
<dbReference type="SMART" id="SM00382">
    <property type="entry name" value="AAA"/>
    <property type="match status" value="1"/>
</dbReference>
<dbReference type="InterPro" id="IPR027417">
    <property type="entry name" value="P-loop_NTPase"/>
</dbReference>
<evidence type="ECO:0000259" key="1">
    <source>
        <dbReference type="SMART" id="SM00382"/>
    </source>
</evidence>
<dbReference type="PANTHER" id="PTHR35894:SF5">
    <property type="entry name" value="MU-LIKE PROPHAGE FLUMU DNA TRANSPOSITION PROTEIN B"/>
    <property type="match status" value="1"/>
</dbReference>
<name>A0AA42CQT9_9SPHN</name>
<protein>
    <submittedName>
        <fullName evidence="2">AAA family ATPase</fullName>
    </submittedName>
</protein>
<dbReference type="Pfam" id="PF13401">
    <property type="entry name" value="AAA_22"/>
    <property type="match status" value="1"/>
</dbReference>
<proteinExistence type="predicted"/>
<dbReference type="SUPFAM" id="SSF52540">
    <property type="entry name" value="P-loop containing nucleoside triphosphate hydrolases"/>
    <property type="match status" value="1"/>
</dbReference>
<dbReference type="GO" id="GO:0016887">
    <property type="term" value="F:ATP hydrolysis activity"/>
    <property type="evidence" value="ECO:0007669"/>
    <property type="project" value="InterPro"/>
</dbReference>
<dbReference type="Gene3D" id="3.40.50.300">
    <property type="entry name" value="P-loop containing nucleotide triphosphate hydrolases"/>
    <property type="match status" value="1"/>
</dbReference>
<dbReference type="InterPro" id="IPR052026">
    <property type="entry name" value="ExeA_AAA_ATPase_DNA-bind"/>
</dbReference>
<organism evidence="2 3">
    <name type="scientific">Sphingomonas lycopersici</name>
    <dbReference type="NCBI Taxonomy" id="2951807"/>
    <lineage>
        <taxon>Bacteria</taxon>
        <taxon>Pseudomonadati</taxon>
        <taxon>Pseudomonadota</taxon>
        <taxon>Alphaproteobacteria</taxon>
        <taxon>Sphingomonadales</taxon>
        <taxon>Sphingomonadaceae</taxon>
        <taxon>Sphingomonas</taxon>
    </lineage>
</organism>
<dbReference type="EMBL" id="JANFAV010000008">
    <property type="protein sequence ID" value="MCW6535654.1"/>
    <property type="molecule type" value="Genomic_DNA"/>
</dbReference>
<feature type="domain" description="AAA+ ATPase" evidence="1">
    <location>
        <begin position="42"/>
        <end position="209"/>
    </location>
</feature>
<dbReference type="AlphaFoldDB" id="A0AA42CQT9"/>
<accession>A0AA42CQT9</accession>
<sequence length="338" mass="36594">MYEDHFGLSERPFQLTPDPKYWFDSATHRKAMAYLGYGLAQGEGFIVITGDIGAGKTTLVGHLTARIDPANLRVISLVSSAIEADDLLRVVANGLGVSDVPRNKADLLAAIERGLNAVARTGRRTLLIVDEAQALPLPALEELRMLSNFQAGGKALLQIFLLGQPEFRERLHGSYSLEQLRQRVIALHHLEPMGEEEVADYIGHRLQVAGWQGQPDFAEDAFPLLYRATDGVPRRVNQLMGRVMLHAAIAGTTLIDAALIEEVQADAARDLPSASAPPAGSATIADEGILAERIAALEARIAEQDAALRRVLTLLVDWVENEPVPLASRLEAVRGAAA</sequence>
<dbReference type="Proteomes" id="UP001165565">
    <property type="component" value="Unassembled WGS sequence"/>
</dbReference>
<dbReference type="InterPro" id="IPR003593">
    <property type="entry name" value="AAA+_ATPase"/>
</dbReference>
<evidence type="ECO:0000313" key="3">
    <source>
        <dbReference type="Proteomes" id="UP001165565"/>
    </source>
</evidence>
<evidence type="ECO:0000313" key="2">
    <source>
        <dbReference type="EMBL" id="MCW6535654.1"/>
    </source>
</evidence>